<keyword evidence="4" id="KW-0489">Methyltransferase</keyword>
<dbReference type="Pfam" id="PF13649">
    <property type="entry name" value="Methyltransf_25"/>
    <property type="match status" value="1"/>
</dbReference>
<protein>
    <submittedName>
        <fullName evidence="4">Methyltransferase</fullName>
    </submittedName>
</protein>
<dbReference type="Gene3D" id="3.40.50.150">
    <property type="entry name" value="Vaccinia Virus protein VP39"/>
    <property type="match status" value="1"/>
</dbReference>
<organism evidence="4 5">
    <name type="scientific">Streptomyces sulfonofaciens</name>
    <dbReference type="NCBI Taxonomy" id="68272"/>
    <lineage>
        <taxon>Bacteria</taxon>
        <taxon>Bacillati</taxon>
        <taxon>Actinomycetota</taxon>
        <taxon>Actinomycetes</taxon>
        <taxon>Kitasatosporales</taxon>
        <taxon>Streptomycetaceae</taxon>
        <taxon>Streptomyces</taxon>
    </lineage>
</organism>
<comment type="caution">
    <text evidence="4">The sequence shown here is derived from an EMBL/GenBank/DDBJ whole genome shotgun (WGS) entry which is preliminary data.</text>
</comment>
<dbReference type="Gene3D" id="2.20.130.10">
    <property type="entry name" value="CAC2371-like domains"/>
    <property type="match status" value="1"/>
</dbReference>
<sequence length="272" mass="28670">MDPAAMFTDADAAALYDLLNPWDPGRRPGDAFYHGLVMAAGSVLDVGCGTGAMLHHARGEGHAGRLVGLDPDRASLARARRREDVEWVAGTAADAAGQGVVELATMTGHAFQCLVDDDDLRTSLAAVNGALCPGGRFVFETRHPQARAWEEWRPSNATAVIDWSGRELRVCHEVESVADDVVTFTESVLGPGGGVLHVARAVLRFLDPPALDAFLAGAGFTVEARYGDWHRGPVTGESVEIVTVARRDQRAAPSPSTTTATPTAEAPAPAAL</sequence>
<dbReference type="GO" id="GO:0008168">
    <property type="term" value="F:methyltransferase activity"/>
    <property type="evidence" value="ECO:0007669"/>
    <property type="project" value="UniProtKB-KW"/>
</dbReference>
<evidence type="ECO:0000256" key="2">
    <source>
        <dbReference type="SAM" id="MobiDB-lite"/>
    </source>
</evidence>
<dbReference type="InterPro" id="IPR029063">
    <property type="entry name" value="SAM-dependent_MTases_sf"/>
</dbReference>
<keyword evidence="5" id="KW-1185">Reference proteome</keyword>
<evidence type="ECO:0000259" key="3">
    <source>
        <dbReference type="Pfam" id="PF13649"/>
    </source>
</evidence>
<dbReference type="PANTHER" id="PTHR43861">
    <property type="entry name" value="TRANS-ACONITATE 2-METHYLTRANSFERASE-RELATED"/>
    <property type="match status" value="1"/>
</dbReference>
<reference evidence="4" key="2">
    <citation type="submission" date="2020-09" db="EMBL/GenBank/DDBJ databases">
        <authorList>
            <person name="Sun Q."/>
            <person name="Ohkuma M."/>
        </authorList>
    </citation>
    <scope>NUCLEOTIDE SEQUENCE</scope>
    <source>
        <strain evidence="4">JCM 5069</strain>
    </source>
</reference>
<keyword evidence="1" id="KW-0808">Transferase</keyword>
<feature type="compositionally biased region" description="Low complexity" evidence="2">
    <location>
        <begin position="251"/>
        <end position="272"/>
    </location>
</feature>
<dbReference type="GO" id="GO:0032259">
    <property type="term" value="P:methylation"/>
    <property type="evidence" value="ECO:0007669"/>
    <property type="project" value="UniProtKB-KW"/>
</dbReference>
<name>A0A919GPA0_9ACTN</name>
<proteinExistence type="predicted"/>
<dbReference type="EMBL" id="BNCD01000034">
    <property type="protein sequence ID" value="GHH88252.1"/>
    <property type="molecule type" value="Genomic_DNA"/>
</dbReference>
<evidence type="ECO:0000313" key="4">
    <source>
        <dbReference type="EMBL" id="GHH88252.1"/>
    </source>
</evidence>
<feature type="region of interest" description="Disordered" evidence="2">
    <location>
        <begin position="247"/>
        <end position="272"/>
    </location>
</feature>
<evidence type="ECO:0000313" key="5">
    <source>
        <dbReference type="Proteomes" id="UP000603708"/>
    </source>
</evidence>
<evidence type="ECO:0000256" key="1">
    <source>
        <dbReference type="ARBA" id="ARBA00022679"/>
    </source>
</evidence>
<dbReference type="RefSeq" id="WP_308439244.1">
    <property type="nucleotide sequence ID" value="NZ_BNCD01000034.1"/>
</dbReference>
<dbReference type="SUPFAM" id="SSF53335">
    <property type="entry name" value="S-adenosyl-L-methionine-dependent methyltransferases"/>
    <property type="match status" value="1"/>
</dbReference>
<feature type="domain" description="Methyltransferase" evidence="3">
    <location>
        <begin position="43"/>
        <end position="135"/>
    </location>
</feature>
<dbReference type="GO" id="GO:0017000">
    <property type="term" value="P:antibiotic biosynthetic process"/>
    <property type="evidence" value="ECO:0007669"/>
    <property type="project" value="UniProtKB-ARBA"/>
</dbReference>
<gene>
    <name evidence="4" type="ORF">GCM10018793_67280</name>
</gene>
<dbReference type="Proteomes" id="UP000603708">
    <property type="component" value="Unassembled WGS sequence"/>
</dbReference>
<accession>A0A919GPA0</accession>
<dbReference type="AlphaFoldDB" id="A0A919GPA0"/>
<reference evidence="4" key="1">
    <citation type="journal article" date="2014" name="Int. J. Syst. Evol. Microbiol.">
        <title>Complete genome sequence of Corynebacterium casei LMG S-19264T (=DSM 44701T), isolated from a smear-ripened cheese.</title>
        <authorList>
            <consortium name="US DOE Joint Genome Institute (JGI-PGF)"/>
            <person name="Walter F."/>
            <person name="Albersmeier A."/>
            <person name="Kalinowski J."/>
            <person name="Ruckert C."/>
        </authorList>
    </citation>
    <scope>NUCLEOTIDE SEQUENCE</scope>
    <source>
        <strain evidence="4">JCM 5069</strain>
    </source>
</reference>
<dbReference type="InterPro" id="IPR041698">
    <property type="entry name" value="Methyltransf_25"/>
</dbReference>